<dbReference type="PANTHER" id="PTHR45947">
    <property type="entry name" value="SULFOQUINOVOSYL TRANSFERASE SQD2"/>
    <property type="match status" value="1"/>
</dbReference>
<reference evidence="1" key="1">
    <citation type="submission" date="2020-12" db="EMBL/GenBank/DDBJ databases">
        <title>Pontibaca salina gen. nov., sp. nov., isolated from marine sediment.</title>
        <authorList>
            <person name="Bo J."/>
            <person name="Wang S."/>
            <person name="Song X."/>
            <person name="Du Z."/>
        </authorList>
    </citation>
    <scope>NUCLEOTIDE SEQUENCE</scope>
    <source>
        <strain evidence="1">S1109L</strain>
    </source>
</reference>
<dbReference type="Proteomes" id="UP000613255">
    <property type="component" value="Unassembled WGS sequence"/>
</dbReference>
<gene>
    <name evidence="1" type="ORF">JAO82_09955</name>
</gene>
<dbReference type="RefSeq" id="WP_198686227.1">
    <property type="nucleotide sequence ID" value="NZ_JAEIJD010000007.1"/>
</dbReference>
<comment type="caution">
    <text evidence="1">The sequence shown here is derived from an EMBL/GenBank/DDBJ whole genome shotgun (WGS) entry which is preliminary data.</text>
</comment>
<sequence>MNIAYILNTYPQPSHSFIRRELRALEAGGARIVRLAMRRSESELVDPADREEAALTEYVLDLGALGLLRETLTCALSAPHRFGRALRQAWQMGRISDPGILRHLVYLAEAAAVARRCASAGIDHMHAHFGTNATAVALLAHELGGPGYSFTIHGPEEFDAPRALSLGAKLDHAAFAVAVSQFGRSQLARWAAFETWPRLHVVHCTIEPAHFNDPPPLPDGPMRLVNIGRFVEQKGQMLLVEAMARLGDTQLDLHLTLVGDGEMRPALEAAIMRHDLGERITLTGWLDEAGVRRELASAHGLILPSFAEGLPMVVMEAMAMARPVIATYIAGIPELVRSQQTGWLVPAGDVDALAQAVADMTATPRDKLSEMGQAARQRVLARHDAGHEAAKLAEHFTRAIRAGSSFK</sequence>
<dbReference type="SUPFAM" id="SSF53756">
    <property type="entry name" value="UDP-Glycosyltransferase/glycogen phosphorylase"/>
    <property type="match status" value="1"/>
</dbReference>
<protein>
    <submittedName>
        <fullName evidence="1">Glycosyltransferase</fullName>
    </submittedName>
</protein>
<evidence type="ECO:0000313" key="2">
    <source>
        <dbReference type="Proteomes" id="UP000613255"/>
    </source>
</evidence>
<evidence type="ECO:0000313" key="1">
    <source>
        <dbReference type="EMBL" id="MBI6630203.1"/>
    </source>
</evidence>
<keyword evidence="2" id="KW-1185">Reference proteome</keyword>
<dbReference type="EMBL" id="JAEIJD010000007">
    <property type="protein sequence ID" value="MBI6630203.1"/>
    <property type="molecule type" value="Genomic_DNA"/>
</dbReference>
<dbReference type="InterPro" id="IPR050194">
    <property type="entry name" value="Glycosyltransferase_grp1"/>
</dbReference>
<dbReference type="AlphaFoldDB" id="A0A934HU02"/>
<dbReference type="Pfam" id="PF13692">
    <property type="entry name" value="Glyco_trans_1_4"/>
    <property type="match status" value="1"/>
</dbReference>
<dbReference type="GO" id="GO:0016757">
    <property type="term" value="F:glycosyltransferase activity"/>
    <property type="evidence" value="ECO:0007669"/>
    <property type="project" value="TreeGrafter"/>
</dbReference>
<accession>A0A934HU02</accession>
<proteinExistence type="predicted"/>
<organism evidence="1 2">
    <name type="scientific">Pontibaca salina</name>
    <dbReference type="NCBI Taxonomy" id="2795731"/>
    <lineage>
        <taxon>Bacteria</taxon>
        <taxon>Pseudomonadati</taxon>
        <taxon>Pseudomonadota</taxon>
        <taxon>Alphaproteobacteria</taxon>
        <taxon>Rhodobacterales</taxon>
        <taxon>Roseobacteraceae</taxon>
        <taxon>Pontibaca</taxon>
    </lineage>
</organism>
<dbReference type="PANTHER" id="PTHR45947:SF15">
    <property type="entry name" value="TEICHURONIC ACID BIOSYNTHESIS GLYCOSYLTRANSFERASE TUAC-RELATED"/>
    <property type="match status" value="1"/>
</dbReference>
<name>A0A934HU02_9RHOB</name>
<dbReference type="Gene3D" id="3.40.50.2000">
    <property type="entry name" value="Glycogen Phosphorylase B"/>
    <property type="match status" value="2"/>
</dbReference>